<dbReference type="GO" id="GO:0085020">
    <property type="term" value="P:protein K6-linked ubiquitination"/>
    <property type="evidence" value="ECO:0007669"/>
    <property type="project" value="TreeGrafter"/>
</dbReference>
<feature type="chain" id="PRO_5042269883" description="Ankyrin repeat protein" evidence="4">
    <location>
        <begin position="19"/>
        <end position="487"/>
    </location>
</feature>
<evidence type="ECO:0000313" key="5">
    <source>
        <dbReference type="EMBL" id="APX99063.1"/>
    </source>
</evidence>
<dbReference type="PANTHER" id="PTHR24171:SF8">
    <property type="entry name" value="BRCA1-ASSOCIATED RING DOMAIN PROTEIN 1"/>
    <property type="match status" value="1"/>
</dbReference>
<dbReference type="InterPro" id="IPR002110">
    <property type="entry name" value="Ankyrin_rpt"/>
</dbReference>
<gene>
    <name evidence="5" type="ORF">BWR22_01640</name>
</gene>
<dbReference type="AlphaFoldDB" id="A0AAC9PW23"/>
<dbReference type="InterPro" id="IPR036770">
    <property type="entry name" value="Ankyrin_rpt-contain_sf"/>
</dbReference>
<name>A0AAC9PW23_9FLAO</name>
<keyword evidence="1" id="KW-0677">Repeat</keyword>
<reference evidence="5 6" key="1">
    <citation type="submission" date="2017-01" db="EMBL/GenBank/DDBJ databases">
        <title>Complete genome of Lacinutrix venerupis DOK2-8 isolated from seawater in Dokdo.</title>
        <authorList>
            <person name="Chi W.-J."/>
            <person name="Kim J.H."/>
        </authorList>
    </citation>
    <scope>NUCLEOTIDE SEQUENCE [LARGE SCALE GENOMIC DNA]</scope>
    <source>
        <strain evidence="5 6">DOK2-8</strain>
    </source>
</reference>
<feature type="repeat" description="ANK" evidence="3">
    <location>
        <begin position="89"/>
        <end position="121"/>
    </location>
</feature>
<dbReference type="SMART" id="SM00248">
    <property type="entry name" value="ANK"/>
    <property type="match status" value="10"/>
</dbReference>
<dbReference type="GO" id="GO:0004842">
    <property type="term" value="F:ubiquitin-protein transferase activity"/>
    <property type="evidence" value="ECO:0007669"/>
    <property type="project" value="TreeGrafter"/>
</dbReference>
<feature type="repeat" description="ANK" evidence="3">
    <location>
        <begin position="255"/>
        <end position="288"/>
    </location>
</feature>
<feature type="signal peptide" evidence="4">
    <location>
        <begin position="1"/>
        <end position="18"/>
    </location>
</feature>
<dbReference type="Pfam" id="PF12796">
    <property type="entry name" value="Ank_2"/>
    <property type="match status" value="3"/>
</dbReference>
<protein>
    <recommendedName>
        <fullName evidence="7">Ankyrin repeat protein</fullName>
    </recommendedName>
</protein>
<dbReference type="EMBL" id="CP019352">
    <property type="protein sequence ID" value="APX99063.1"/>
    <property type="molecule type" value="Genomic_DNA"/>
</dbReference>
<keyword evidence="2 3" id="KW-0040">ANK repeat</keyword>
<dbReference type="SUPFAM" id="SSF48403">
    <property type="entry name" value="Ankyrin repeat"/>
    <property type="match status" value="1"/>
</dbReference>
<dbReference type="PANTHER" id="PTHR24171">
    <property type="entry name" value="ANKYRIN REPEAT DOMAIN-CONTAINING PROTEIN 39-RELATED"/>
    <property type="match status" value="1"/>
</dbReference>
<evidence type="ECO:0000256" key="2">
    <source>
        <dbReference type="ARBA" id="ARBA00023043"/>
    </source>
</evidence>
<evidence type="ECO:0000256" key="1">
    <source>
        <dbReference type="ARBA" id="ARBA00022737"/>
    </source>
</evidence>
<evidence type="ECO:0008006" key="7">
    <source>
        <dbReference type="Google" id="ProtNLM"/>
    </source>
</evidence>
<feature type="repeat" description="ANK" evidence="3">
    <location>
        <begin position="322"/>
        <end position="354"/>
    </location>
</feature>
<dbReference type="RefSeq" id="WP_076731705.1">
    <property type="nucleotide sequence ID" value="NZ_CP019352.1"/>
</dbReference>
<proteinExistence type="predicted"/>
<evidence type="ECO:0000256" key="4">
    <source>
        <dbReference type="SAM" id="SignalP"/>
    </source>
</evidence>
<dbReference type="Proteomes" id="UP000187506">
    <property type="component" value="Chromosome"/>
</dbReference>
<keyword evidence="4" id="KW-0732">Signal</keyword>
<dbReference type="KEGG" id="lvn:BWR22_01640"/>
<keyword evidence="6" id="KW-1185">Reference proteome</keyword>
<feature type="repeat" description="ANK" evidence="3">
    <location>
        <begin position="289"/>
        <end position="321"/>
    </location>
</feature>
<evidence type="ECO:0000313" key="6">
    <source>
        <dbReference type="Proteomes" id="UP000187506"/>
    </source>
</evidence>
<feature type="repeat" description="ANK" evidence="3">
    <location>
        <begin position="395"/>
        <end position="427"/>
    </location>
</feature>
<organism evidence="5 6">
    <name type="scientific">Lacinutrix venerupis</name>
    <dbReference type="NCBI Taxonomy" id="1486034"/>
    <lineage>
        <taxon>Bacteria</taxon>
        <taxon>Pseudomonadati</taxon>
        <taxon>Bacteroidota</taxon>
        <taxon>Flavobacteriia</taxon>
        <taxon>Flavobacteriales</taxon>
        <taxon>Flavobacteriaceae</taxon>
        <taxon>Lacinutrix</taxon>
    </lineage>
</organism>
<dbReference type="PROSITE" id="PS50088">
    <property type="entry name" value="ANK_REPEAT"/>
    <property type="match status" value="6"/>
</dbReference>
<dbReference type="PROSITE" id="PS50297">
    <property type="entry name" value="ANK_REP_REGION"/>
    <property type="match status" value="4"/>
</dbReference>
<dbReference type="Gene3D" id="1.25.40.20">
    <property type="entry name" value="Ankyrin repeat-containing domain"/>
    <property type="match status" value="3"/>
</dbReference>
<accession>A0AAC9PW23</accession>
<evidence type="ECO:0000256" key="3">
    <source>
        <dbReference type="PROSITE-ProRule" id="PRU00023"/>
    </source>
</evidence>
<feature type="repeat" description="ANK" evidence="3">
    <location>
        <begin position="428"/>
        <end position="461"/>
    </location>
</feature>
<sequence>MKKLISVIILFISIQITAQDNALLNRKFWSPTVTIETVKTAIAEGNNPSQLNNNNFDPLVYAILQSAPNDVLKFMLSLEGNDVNKLTHDGRTYIFWAAYAGNDTIMQYLISKGAKTDILDDHGYTVLNFAANAGQANTEVYNICLENGANLKNDVNHNGANALLLAATSNFELVEYFQDKGLDIKSTDKDGNGIFNYVAKNGNIEVLKSLEAKGLKGNDQAFIFASQGTRGNTNGIEVYEYLESIGLNPKTQTNDGVTPLHNVATRNKDLKVINYFIEKGNNINTADKNGNTPFLNAVRSNSVEVIESLLSQVKNIEQANKKGETALMLAVQNNSVEVVELLLSKDANIEVKDAKGNNLAYYLIESYSARNEKDFENKLQLLQKSGLEFTKPQDNGNTLIHLALDKNNVKFLKQIAQFKVDVNAVNKDGYTALHLAAMKATDVKLIKHLLAIGANKNAKTTFDETAFDLASENEMLSQKDISINFLK</sequence>